<feature type="binding site" evidence="8 10">
    <location>
        <begin position="94"/>
        <end position="96"/>
    </location>
    <ligand>
        <name>substrate</name>
    </ligand>
</feature>
<dbReference type="SUPFAM" id="SSF69742">
    <property type="entry name" value="Glutamyl tRNA-reductase catalytic, N-terminal domain"/>
    <property type="match status" value="1"/>
</dbReference>
<dbReference type="GO" id="GO:0019353">
    <property type="term" value="P:protoporphyrinogen IX biosynthetic process from glutamate"/>
    <property type="evidence" value="ECO:0007669"/>
    <property type="project" value="TreeGrafter"/>
</dbReference>
<feature type="binding site" evidence="8 11">
    <location>
        <begin position="169"/>
        <end position="174"/>
    </location>
    <ligand>
        <name>NADP(+)</name>
        <dbReference type="ChEBI" id="CHEBI:58349"/>
    </ligand>
</feature>
<comment type="pathway">
    <text evidence="1 8 13">Porphyrin-containing compound metabolism; protoporphyrin-IX biosynthesis; 5-aminolevulinate from L-glutamyl-tRNA(Glu): step 1/2.</text>
</comment>
<dbReference type="InterPro" id="IPR015896">
    <property type="entry name" value="4pyrrol_synth_GluRdtase_dimer"/>
</dbReference>
<dbReference type="Pfam" id="PF01488">
    <property type="entry name" value="Shikimate_DH"/>
    <property type="match status" value="1"/>
</dbReference>
<dbReference type="Gene3D" id="3.30.460.30">
    <property type="entry name" value="Glutamyl-tRNA reductase, N-terminal domain"/>
    <property type="match status" value="1"/>
</dbReference>
<dbReference type="RefSeq" id="WP_176789552.1">
    <property type="nucleotide sequence ID" value="NZ_JABXWR010000001.1"/>
</dbReference>
<protein>
    <recommendedName>
        <fullName evidence="3 8">Glutamyl-tRNA reductase</fullName>
        <shortName evidence="8">GluTR</shortName>
        <ecNumber evidence="3 8">1.2.1.70</ecNumber>
    </recommendedName>
</protein>
<evidence type="ECO:0000256" key="12">
    <source>
        <dbReference type="PIRSR" id="PIRSR000445-4"/>
    </source>
</evidence>
<evidence type="ECO:0000259" key="16">
    <source>
        <dbReference type="Pfam" id="PF05201"/>
    </source>
</evidence>
<evidence type="ECO:0000313" key="18">
    <source>
        <dbReference type="Proteomes" id="UP000570823"/>
    </source>
</evidence>
<dbReference type="Proteomes" id="UP000570823">
    <property type="component" value="Unassembled WGS sequence"/>
</dbReference>
<evidence type="ECO:0000256" key="6">
    <source>
        <dbReference type="ARBA" id="ARBA00023244"/>
    </source>
</evidence>
<evidence type="ECO:0000256" key="5">
    <source>
        <dbReference type="ARBA" id="ARBA00023002"/>
    </source>
</evidence>
<evidence type="ECO:0000259" key="15">
    <source>
        <dbReference type="Pfam" id="PF01488"/>
    </source>
</evidence>
<dbReference type="GO" id="GO:0008883">
    <property type="term" value="F:glutamyl-tRNA reductase activity"/>
    <property type="evidence" value="ECO:0007669"/>
    <property type="project" value="UniProtKB-UniRule"/>
</dbReference>
<dbReference type="InterPro" id="IPR036453">
    <property type="entry name" value="GluRdtase_dimer_dom_sf"/>
</dbReference>
<evidence type="ECO:0000256" key="8">
    <source>
        <dbReference type="HAMAP-Rule" id="MF_00087"/>
    </source>
</evidence>
<evidence type="ECO:0000256" key="9">
    <source>
        <dbReference type="PIRSR" id="PIRSR000445-1"/>
    </source>
</evidence>
<dbReference type="EMBL" id="JABXWR010000001">
    <property type="protein sequence ID" value="NVO66141.1"/>
    <property type="molecule type" value="Genomic_DNA"/>
</dbReference>
<dbReference type="OrthoDB" id="4562at2157"/>
<proteinExistence type="inferred from homology"/>
<sequence length="414" mass="45575">MAGLNHHTAGLSDLETFRFPDEQIFLLAARERFRGVLLLQTCNRIEVLVQGSAASLTDFLHEQGRERFEIREGVDVLRHLLQVAAGIDSMIVGEDQILGQLKRAWAASQEAGACSQVIDLCMKKAVHVGIEVRQQTKINRGSVSIGSAAVALAENLLTTLKGRHILVIGSGEMGMLVAQALAAKNLTAIYVANRTYERAVMLAGKIGGKAVHFNELRRYFTLSDVVITCTSAPHPVITKEILIDVMKGRCWPLDGHPRPLVLIDIAQPRDVEEGAGEVDGVNLFTIDNLRDVNEHNMEARREEAARAEAFVEAEIDRFITMLNGASADEVLGGLFTWAEAIRLRERDRACARLQGCSPETAAVIDDLTRVLTKKLLIDATYSIRACAQNGRIEEAERLVDAITRGDQSCFRKED</sequence>
<comment type="subunit">
    <text evidence="8">Homodimer.</text>
</comment>
<dbReference type="NCBIfam" id="TIGR01035">
    <property type="entry name" value="hemA"/>
    <property type="match status" value="1"/>
</dbReference>
<feature type="binding site" evidence="8 10">
    <location>
        <position position="89"/>
    </location>
    <ligand>
        <name>substrate</name>
    </ligand>
</feature>
<dbReference type="Pfam" id="PF00745">
    <property type="entry name" value="GlutR_dimer"/>
    <property type="match status" value="1"/>
</dbReference>
<dbReference type="FunFam" id="3.40.50.720:FF:000031">
    <property type="entry name" value="Glutamyl-tRNA reductase"/>
    <property type="match status" value="1"/>
</dbReference>
<dbReference type="PIRSF" id="PIRSF000445">
    <property type="entry name" value="4pyrrol_synth_GluRdtase"/>
    <property type="match status" value="1"/>
</dbReference>
<feature type="binding site" evidence="8 10">
    <location>
        <begin position="41"/>
        <end position="44"/>
    </location>
    <ligand>
        <name>substrate</name>
    </ligand>
</feature>
<dbReference type="AlphaFoldDB" id="A0A7K4HLJ3"/>
<comment type="similarity">
    <text evidence="2 8 13">Belongs to the glutamyl-tRNA reductase family.</text>
</comment>
<dbReference type="InterPro" id="IPR036291">
    <property type="entry name" value="NAD(P)-bd_dom_sf"/>
</dbReference>
<organism evidence="17 18">
    <name type="scientific">Methanofollis tationis</name>
    <dbReference type="NCBI Taxonomy" id="81417"/>
    <lineage>
        <taxon>Archaea</taxon>
        <taxon>Methanobacteriati</taxon>
        <taxon>Methanobacteriota</taxon>
        <taxon>Stenosarchaea group</taxon>
        <taxon>Methanomicrobia</taxon>
        <taxon>Methanomicrobiales</taxon>
        <taxon>Methanomicrobiaceae</taxon>
        <taxon>Methanofollis</taxon>
    </lineage>
</organism>
<feature type="domain" description="Glutamyl-tRNA reductase N-terminal" evidence="16">
    <location>
        <begin position="3"/>
        <end position="136"/>
    </location>
</feature>
<feature type="domain" description="Quinate/shikimate 5-dehydrogenase/glutamyl-tRNA reductase" evidence="15">
    <location>
        <begin position="152"/>
        <end position="292"/>
    </location>
</feature>
<evidence type="ECO:0000256" key="3">
    <source>
        <dbReference type="ARBA" id="ARBA00012970"/>
    </source>
</evidence>
<evidence type="ECO:0000313" key="17">
    <source>
        <dbReference type="EMBL" id="NVO66141.1"/>
    </source>
</evidence>
<keyword evidence="6 8" id="KW-0627">Porphyrin biosynthesis</keyword>
<evidence type="ECO:0000256" key="4">
    <source>
        <dbReference type="ARBA" id="ARBA00022857"/>
    </source>
</evidence>
<comment type="domain">
    <text evidence="8">Possesses an unusual extended V-shaped dimeric structure with each monomer consisting of three distinct domains arranged along a curved 'spinal' alpha-helix. The N-terminal catalytic domain specifically recognizes the glutamate moiety of the substrate. The second domain is the NADPH-binding domain, and the third C-terminal domain is responsible for dimerization.</text>
</comment>
<dbReference type="Gene3D" id="3.40.50.720">
    <property type="entry name" value="NAD(P)-binding Rossmann-like Domain"/>
    <property type="match status" value="1"/>
</dbReference>
<evidence type="ECO:0000259" key="14">
    <source>
        <dbReference type="Pfam" id="PF00745"/>
    </source>
</evidence>
<evidence type="ECO:0000256" key="13">
    <source>
        <dbReference type="RuleBase" id="RU000584"/>
    </source>
</evidence>
<dbReference type="CDD" id="cd05213">
    <property type="entry name" value="NAD_bind_Glutamyl_tRNA_reduct"/>
    <property type="match status" value="1"/>
</dbReference>
<evidence type="ECO:0000256" key="11">
    <source>
        <dbReference type="PIRSR" id="PIRSR000445-3"/>
    </source>
</evidence>
<feature type="binding site" evidence="8 10">
    <location>
        <position position="100"/>
    </location>
    <ligand>
        <name>substrate</name>
    </ligand>
</feature>
<comment type="miscellaneous">
    <text evidence="8">During catalysis, the active site Cys acts as a nucleophile attacking the alpha-carbonyl group of tRNA-bound glutamate with the formation of a thioester intermediate between enzyme and glutamate, and the concomitant release of tRNA(Glu). The thioester intermediate is finally reduced by direct hydride transfer from NADPH, to form the product GSA.</text>
</comment>
<reference evidence="17 18" key="1">
    <citation type="submission" date="2020-06" db="EMBL/GenBank/DDBJ databases">
        <title>Methanofollis fontis sp. nov., a methanogen isolated from marine sediments near a cold seep at Four-Way Closure Ridge offshore southwestern Taiwan.</title>
        <authorList>
            <person name="Chen S.-C."/>
            <person name="Teng N.-H."/>
            <person name="Lin Y.-S."/>
            <person name="Lai M.-C."/>
            <person name="Chen H.-H."/>
            <person name="Wang C.-C."/>
        </authorList>
    </citation>
    <scope>NUCLEOTIDE SEQUENCE [LARGE SCALE GENOMIC DNA]</scope>
    <source>
        <strain evidence="17 18">DSM 2702</strain>
    </source>
</reference>
<dbReference type="PANTHER" id="PTHR43013:SF1">
    <property type="entry name" value="GLUTAMYL-TRNA REDUCTASE"/>
    <property type="match status" value="1"/>
</dbReference>
<dbReference type="HAMAP" id="MF_00087">
    <property type="entry name" value="Glu_tRNA_reductase"/>
    <property type="match status" value="1"/>
</dbReference>
<dbReference type="EC" id="1.2.1.70" evidence="3 8"/>
<feature type="active site" description="Nucleophile" evidence="8 9">
    <location>
        <position position="42"/>
    </location>
</feature>
<dbReference type="SUPFAM" id="SSF69075">
    <property type="entry name" value="Glutamyl tRNA-reductase dimerization domain"/>
    <property type="match status" value="1"/>
</dbReference>
<name>A0A7K4HLJ3_9EURY</name>
<dbReference type="InterPro" id="IPR018214">
    <property type="entry name" value="GluRdtase_CS"/>
</dbReference>
<comment type="catalytic activity">
    <reaction evidence="7 8 13">
        <text>(S)-4-amino-5-oxopentanoate + tRNA(Glu) + NADP(+) = L-glutamyl-tRNA(Glu) + NADPH + H(+)</text>
        <dbReference type="Rhea" id="RHEA:12344"/>
        <dbReference type="Rhea" id="RHEA-COMP:9663"/>
        <dbReference type="Rhea" id="RHEA-COMP:9680"/>
        <dbReference type="ChEBI" id="CHEBI:15378"/>
        <dbReference type="ChEBI" id="CHEBI:57501"/>
        <dbReference type="ChEBI" id="CHEBI:57783"/>
        <dbReference type="ChEBI" id="CHEBI:58349"/>
        <dbReference type="ChEBI" id="CHEBI:78442"/>
        <dbReference type="ChEBI" id="CHEBI:78520"/>
        <dbReference type="EC" id="1.2.1.70"/>
    </reaction>
</comment>
<dbReference type="PANTHER" id="PTHR43013">
    <property type="entry name" value="GLUTAMYL-TRNA REDUCTASE"/>
    <property type="match status" value="1"/>
</dbReference>
<gene>
    <name evidence="8" type="primary">hemA</name>
    <name evidence="17" type="ORF">HWN36_02155</name>
</gene>
<keyword evidence="18" id="KW-1185">Reference proteome</keyword>
<accession>A0A7K4HLJ3</accession>
<feature type="site" description="Important for activity" evidence="8 12">
    <location>
        <position position="79"/>
    </location>
</feature>
<dbReference type="UniPathway" id="UPA00251">
    <property type="reaction ID" value="UER00316"/>
</dbReference>
<evidence type="ECO:0000256" key="1">
    <source>
        <dbReference type="ARBA" id="ARBA00005059"/>
    </source>
</evidence>
<evidence type="ECO:0000256" key="7">
    <source>
        <dbReference type="ARBA" id="ARBA00047464"/>
    </source>
</evidence>
<dbReference type="Pfam" id="PF05201">
    <property type="entry name" value="GlutR_N"/>
    <property type="match status" value="1"/>
</dbReference>
<dbReference type="SUPFAM" id="SSF51735">
    <property type="entry name" value="NAD(P)-binding Rossmann-fold domains"/>
    <property type="match status" value="1"/>
</dbReference>
<dbReference type="InterPro" id="IPR000343">
    <property type="entry name" value="4pyrrol_synth_GluRdtase"/>
</dbReference>
<dbReference type="InterPro" id="IPR015895">
    <property type="entry name" value="4pyrrol_synth_GluRdtase_N"/>
</dbReference>
<dbReference type="PROSITE" id="PS00747">
    <property type="entry name" value="GLUTR"/>
    <property type="match status" value="1"/>
</dbReference>
<keyword evidence="4 8" id="KW-0521">NADP</keyword>
<evidence type="ECO:0000256" key="2">
    <source>
        <dbReference type="ARBA" id="ARBA00005916"/>
    </source>
</evidence>
<keyword evidence="5 8" id="KW-0560">Oxidoreductase</keyword>
<comment type="function">
    <text evidence="8">Catalyzes the NADPH-dependent reduction of glutamyl-tRNA(Glu) to glutamate 1-semialdehyde (GSA).</text>
</comment>
<evidence type="ECO:0000256" key="10">
    <source>
        <dbReference type="PIRSR" id="PIRSR000445-2"/>
    </source>
</evidence>
<dbReference type="InterPro" id="IPR006151">
    <property type="entry name" value="Shikm_DH/Glu-tRNA_Rdtase"/>
</dbReference>
<dbReference type="InterPro" id="IPR036343">
    <property type="entry name" value="GluRdtase_N_sf"/>
</dbReference>
<comment type="caution">
    <text evidence="17">The sequence shown here is derived from an EMBL/GenBank/DDBJ whole genome shotgun (WGS) entry which is preliminary data.</text>
</comment>
<feature type="domain" description="Tetrapyrrole biosynthesis glutamyl-tRNA reductase dimerisation" evidence="14">
    <location>
        <begin position="306"/>
        <end position="400"/>
    </location>
</feature>
<dbReference type="GO" id="GO:0050661">
    <property type="term" value="F:NADP binding"/>
    <property type="evidence" value="ECO:0007669"/>
    <property type="project" value="InterPro"/>
</dbReference>